<dbReference type="InterPro" id="IPR027796">
    <property type="entry name" value="OTT_1508_deam-like"/>
</dbReference>
<proteinExistence type="predicted"/>
<dbReference type="Pfam" id="PF14441">
    <property type="entry name" value="OTT_1508_deam"/>
    <property type="match status" value="1"/>
</dbReference>
<evidence type="ECO:0000313" key="3">
    <source>
        <dbReference type="Proteomes" id="UP000182235"/>
    </source>
</evidence>
<dbReference type="Proteomes" id="UP000182235">
    <property type="component" value="Unassembled WGS sequence"/>
</dbReference>
<organism evidence="2 3">
    <name type="scientific">Emergomyces pasteurianus Ep9510</name>
    <dbReference type="NCBI Taxonomy" id="1447872"/>
    <lineage>
        <taxon>Eukaryota</taxon>
        <taxon>Fungi</taxon>
        <taxon>Dikarya</taxon>
        <taxon>Ascomycota</taxon>
        <taxon>Pezizomycotina</taxon>
        <taxon>Eurotiomycetes</taxon>
        <taxon>Eurotiomycetidae</taxon>
        <taxon>Onygenales</taxon>
        <taxon>Ajellomycetaceae</taxon>
        <taxon>Emergomyces</taxon>
    </lineage>
</organism>
<dbReference type="VEuPathDB" id="FungiDB:AJ78_01154"/>
<name>A0A1J9PRH6_9EURO</name>
<reference evidence="2 3" key="1">
    <citation type="submission" date="2015-07" db="EMBL/GenBank/DDBJ databases">
        <title>Emmonsia species relationships and genome sequence.</title>
        <authorList>
            <consortium name="The Broad Institute Genomics Platform"/>
            <person name="Cuomo C.A."/>
            <person name="Munoz J.F."/>
            <person name="Imamovic A."/>
            <person name="Priest M.E."/>
            <person name="Young S."/>
            <person name="Clay O.K."/>
            <person name="McEwen J.G."/>
        </authorList>
    </citation>
    <scope>NUCLEOTIDE SEQUENCE [LARGE SCALE GENOMIC DNA]</scope>
    <source>
        <strain evidence="2 3">UAMH 9510</strain>
    </source>
</reference>
<dbReference type="AlphaFoldDB" id="A0A1J9PRH6"/>
<feature type="compositionally biased region" description="Basic and acidic residues" evidence="1">
    <location>
        <begin position="501"/>
        <end position="511"/>
    </location>
</feature>
<comment type="caution">
    <text evidence="2">The sequence shown here is derived from an EMBL/GenBank/DDBJ whole genome shotgun (WGS) entry which is preliminary data.</text>
</comment>
<accession>A0A1J9PRH6</accession>
<feature type="region of interest" description="Disordered" evidence="1">
    <location>
        <begin position="462"/>
        <end position="533"/>
    </location>
</feature>
<gene>
    <name evidence="2" type="ORF">AJ78_01154</name>
</gene>
<keyword evidence="3" id="KW-1185">Reference proteome</keyword>
<feature type="compositionally biased region" description="Low complexity" evidence="1">
    <location>
        <begin position="488"/>
        <end position="499"/>
    </location>
</feature>
<dbReference type="EMBL" id="LGRN01000024">
    <property type="protein sequence ID" value="OJD18822.1"/>
    <property type="molecule type" value="Genomic_DNA"/>
</dbReference>
<feature type="compositionally biased region" description="Polar residues" evidence="1">
    <location>
        <begin position="478"/>
        <end position="487"/>
    </location>
</feature>
<evidence type="ECO:0000313" key="2">
    <source>
        <dbReference type="EMBL" id="OJD18822.1"/>
    </source>
</evidence>
<evidence type="ECO:0000256" key="1">
    <source>
        <dbReference type="SAM" id="MobiDB-lite"/>
    </source>
</evidence>
<sequence length="634" mass="70767">MPSSSDPTIVCAEIIGISSLLHTIPVPPSRNRIDCLLPSETHYTLPFDAERKLAGTLAFLAYSKDDIDHIPAICLEEDPDLGALKVIFAVNKANSEDGSEAIRLIEHGFDGIFAILAGMAIGIEKQILTSIVSMCAPRILSRLRLARSGRKPIKRPFQETLRAGVFAVKNISRQKLQERKLLKTAEQFIKSAKEVEKLIDSWSRYRVINRLLEIVEGLRRLQEIERLPDLINTIPNLDMDPTSRQSLLNIVGKVSRYWEAARFLYRTAKKFPLACAMRAIPVHLPGKAYDTPLFENYAPDLLSKIVEVTPQGCQQRLLEEICRVLDLTQRNAIDQYSRQVIRTLRGGKVHAEIQLIAHCEIQKPKKYPRVICSSKDACFLCNMFLRECRKIYMPRSHGRLYPGWRLPCLPQLKDLEKRFCQTLKDHSRESCAALMSTRRKVVYPDPNESTLFTLPLSRTTVTDSLSSKPPEIPETGTKVGNSIPTAPNSSQNSINGGSNELRIESLAESEHPQGISWPPQSPHYTVPAGKGHSGCSTLVPGSRARECLIPGETSQTYKAGRLRVQLEYVGGLHNLACCLRLLGVEEARDVQENSSSSPVIDADCLESIVTLHEKKKIHVAASGTMLEVSWASEV</sequence>
<protein>
    <submittedName>
        <fullName evidence="2">Uncharacterized protein</fullName>
    </submittedName>
</protein>
<dbReference type="OrthoDB" id="4851849at2759"/>